<dbReference type="AlphaFoldDB" id="A0A928Z7E4"/>
<organism evidence="2 3">
    <name type="scientific">Zarconia navalis LEGE 11467</name>
    <dbReference type="NCBI Taxonomy" id="1828826"/>
    <lineage>
        <taxon>Bacteria</taxon>
        <taxon>Bacillati</taxon>
        <taxon>Cyanobacteriota</taxon>
        <taxon>Cyanophyceae</taxon>
        <taxon>Oscillatoriophycideae</taxon>
        <taxon>Oscillatoriales</taxon>
        <taxon>Oscillatoriales incertae sedis</taxon>
        <taxon>Zarconia</taxon>
        <taxon>Zarconia navalis</taxon>
    </lineage>
</organism>
<sequence length="138" mass="15030">MNNLRHNPSSRKSAIALLVAVGILPLLLPKASIAQEYEDDAIQPLDLQQDITQPESSEVDSFLGETGGGLNIYEILNRANLARDRSVSDVVGAQEENLLDAASDFRTRQLELIRQQRLTEENPEAADSGGTNAAESEE</sequence>
<comment type="caution">
    <text evidence="2">The sequence shown here is derived from an EMBL/GenBank/DDBJ whole genome shotgun (WGS) entry which is preliminary data.</text>
</comment>
<proteinExistence type="predicted"/>
<evidence type="ECO:0000256" key="1">
    <source>
        <dbReference type="SAM" id="MobiDB-lite"/>
    </source>
</evidence>
<keyword evidence="3" id="KW-1185">Reference proteome</keyword>
<protein>
    <submittedName>
        <fullName evidence="2">Uncharacterized protein</fullName>
    </submittedName>
</protein>
<reference evidence="2" key="1">
    <citation type="submission" date="2020-10" db="EMBL/GenBank/DDBJ databases">
        <authorList>
            <person name="Castelo-Branco R."/>
            <person name="Eusebio N."/>
            <person name="Adriana R."/>
            <person name="Vieira A."/>
            <person name="Brugerolle De Fraissinette N."/>
            <person name="Rezende De Castro R."/>
            <person name="Schneider M.P."/>
            <person name="Vasconcelos V."/>
            <person name="Leao P.N."/>
        </authorList>
    </citation>
    <scope>NUCLEOTIDE SEQUENCE</scope>
    <source>
        <strain evidence="2">LEGE 11467</strain>
    </source>
</reference>
<feature type="compositionally biased region" description="Polar residues" evidence="1">
    <location>
        <begin position="129"/>
        <end position="138"/>
    </location>
</feature>
<accession>A0A928Z7E4</accession>
<name>A0A928Z7E4_9CYAN</name>
<evidence type="ECO:0000313" key="3">
    <source>
        <dbReference type="Proteomes" id="UP000621799"/>
    </source>
</evidence>
<gene>
    <name evidence="2" type="ORF">IQ235_11275</name>
</gene>
<feature type="region of interest" description="Disordered" evidence="1">
    <location>
        <begin position="115"/>
        <end position="138"/>
    </location>
</feature>
<dbReference type="EMBL" id="JADEXN010000185">
    <property type="protein sequence ID" value="MBE9041362.1"/>
    <property type="molecule type" value="Genomic_DNA"/>
</dbReference>
<dbReference type="Proteomes" id="UP000621799">
    <property type="component" value="Unassembled WGS sequence"/>
</dbReference>
<evidence type="ECO:0000313" key="2">
    <source>
        <dbReference type="EMBL" id="MBE9041362.1"/>
    </source>
</evidence>
<dbReference type="RefSeq" id="WP_264321573.1">
    <property type="nucleotide sequence ID" value="NZ_JADEXN010000185.1"/>
</dbReference>